<keyword evidence="9" id="KW-0547">Nucleotide-binding</keyword>
<dbReference type="STRING" id="77020.A0A0M8MTF7"/>
<evidence type="ECO:0000256" key="11">
    <source>
        <dbReference type="ARBA" id="ARBA00023017"/>
    </source>
</evidence>
<dbReference type="InterPro" id="IPR054354">
    <property type="entry name" value="DYNC2H1-like_lid"/>
</dbReference>
<dbReference type="InterPro" id="IPR043157">
    <property type="entry name" value="Dynein_AAA1S"/>
</dbReference>
<evidence type="ECO:0000256" key="10">
    <source>
        <dbReference type="ARBA" id="ARBA00022840"/>
    </source>
</evidence>
<evidence type="ECO:0000256" key="8">
    <source>
        <dbReference type="ARBA" id="ARBA00022737"/>
    </source>
</evidence>
<evidence type="ECO:0000256" key="1">
    <source>
        <dbReference type="ARBA" id="ARBA00004138"/>
    </source>
</evidence>
<dbReference type="Pfam" id="PF12775">
    <property type="entry name" value="AAA_7"/>
    <property type="match status" value="1"/>
</dbReference>
<dbReference type="GO" id="GO:0005938">
    <property type="term" value="C:cell cortex"/>
    <property type="evidence" value="ECO:0007669"/>
    <property type="project" value="UniProtKB-ARBA"/>
</dbReference>
<dbReference type="SUPFAM" id="SSF52540">
    <property type="entry name" value="P-loop containing nucleoside triphosphate hydrolases"/>
    <property type="match status" value="4"/>
</dbReference>
<dbReference type="GO" id="GO:0051959">
    <property type="term" value="F:dynein light intermediate chain binding"/>
    <property type="evidence" value="ECO:0007669"/>
    <property type="project" value="InterPro"/>
</dbReference>
<dbReference type="Pfam" id="PF12780">
    <property type="entry name" value="AAA_8"/>
    <property type="match status" value="1"/>
</dbReference>
<dbReference type="Gene3D" id="3.40.50.300">
    <property type="entry name" value="P-loop containing nucleotide triphosphate hydrolases"/>
    <property type="match status" value="3"/>
</dbReference>
<evidence type="ECO:0000256" key="9">
    <source>
        <dbReference type="ARBA" id="ARBA00022741"/>
    </source>
</evidence>
<dbReference type="SMART" id="SM00382">
    <property type="entry name" value="AAA"/>
    <property type="match status" value="3"/>
</dbReference>
<dbReference type="InterPro" id="IPR042222">
    <property type="entry name" value="Dynein_2_N"/>
</dbReference>
<dbReference type="GO" id="GO:0045505">
    <property type="term" value="F:dynein intermediate chain binding"/>
    <property type="evidence" value="ECO:0007669"/>
    <property type="project" value="InterPro"/>
</dbReference>
<comment type="subcellular location">
    <subcellularLocation>
        <location evidence="1">Cell projection</location>
        <location evidence="1">Cilium</location>
    </subcellularLocation>
    <subcellularLocation>
        <location evidence="2">Cytoplasm</location>
        <location evidence="2">Cytoskeleton</location>
    </subcellularLocation>
</comment>
<reference evidence="19 20" key="1">
    <citation type="submission" date="2015-07" db="EMBL/GenBank/DDBJ databases">
        <title>Draft Genome Sequence of Malassezia furfur CBS1878 and Malassezia pachydermatis CBS1879.</title>
        <authorList>
            <person name="Triana S."/>
            <person name="Ohm R."/>
            <person name="Gonzalez A."/>
            <person name="DeCock H."/>
            <person name="Restrepo S."/>
            <person name="Celis A."/>
        </authorList>
    </citation>
    <scope>NUCLEOTIDE SEQUENCE [LARGE SCALE GENOMIC DNA]</scope>
    <source>
        <strain evidence="19 20">CBS 1879</strain>
    </source>
</reference>
<feature type="domain" description="AAA+ ATPase" evidence="18">
    <location>
        <begin position="2459"/>
        <end position="2610"/>
    </location>
</feature>
<evidence type="ECO:0000256" key="4">
    <source>
        <dbReference type="ARBA" id="ARBA00011655"/>
    </source>
</evidence>
<protein>
    <recommendedName>
        <fullName evidence="5">Dynein heavy chain, cytoplasmic</fullName>
    </recommendedName>
    <alternativeName>
        <fullName evidence="17">Dynein heavy chain, cytosolic</fullName>
    </alternativeName>
</protein>
<keyword evidence="6" id="KW-0963">Cytoplasm</keyword>
<evidence type="ECO:0000256" key="12">
    <source>
        <dbReference type="ARBA" id="ARBA00023054"/>
    </source>
</evidence>
<dbReference type="FunFam" id="1.20.140.100:FF:000002">
    <property type="entry name" value="Cytoplasmic dynein heavy chain 1"/>
    <property type="match status" value="1"/>
</dbReference>
<dbReference type="GO" id="GO:0005868">
    <property type="term" value="C:cytoplasmic dynein complex"/>
    <property type="evidence" value="ECO:0007669"/>
    <property type="project" value="UniProtKB-ARBA"/>
</dbReference>
<dbReference type="InterPro" id="IPR035699">
    <property type="entry name" value="AAA_6"/>
</dbReference>
<keyword evidence="7" id="KW-0493">Microtubule</keyword>
<keyword evidence="13" id="KW-0969">Cilium</keyword>
<dbReference type="GO" id="GO:0005816">
    <property type="term" value="C:spindle pole body"/>
    <property type="evidence" value="ECO:0007669"/>
    <property type="project" value="UniProtKB-ARBA"/>
</dbReference>
<keyword evidence="10" id="KW-0067">ATP-binding</keyword>
<keyword evidence="14" id="KW-0505">Motor protein</keyword>
<keyword evidence="20" id="KW-1185">Reference proteome</keyword>
<dbReference type="PANTHER" id="PTHR46532">
    <property type="entry name" value="MALE FERTILITY FACTOR KL5"/>
    <property type="match status" value="1"/>
</dbReference>
<evidence type="ECO:0000256" key="7">
    <source>
        <dbReference type="ARBA" id="ARBA00022701"/>
    </source>
</evidence>
<evidence type="ECO:0000313" key="19">
    <source>
        <dbReference type="EMBL" id="KOS13271.1"/>
    </source>
</evidence>
<feature type="domain" description="AAA+ ATPase" evidence="18">
    <location>
        <begin position="1822"/>
        <end position="1958"/>
    </location>
</feature>
<evidence type="ECO:0000256" key="2">
    <source>
        <dbReference type="ARBA" id="ARBA00004245"/>
    </source>
</evidence>
<dbReference type="Proteomes" id="UP000037751">
    <property type="component" value="Unassembled WGS sequence"/>
</dbReference>
<gene>
    <name evidence="19" type="ORF">Malapachy_1647</name>
</gene>
<dbReference type="PANTHER" id="PTHR46532:SF4">
    <property type="entry name" value="AAA+ ATPASE DOMAIN-CONTAINING PROTEIN"/>
    <property type="match status" value="1"/>
</dbReference>
<evidence type="ECO:0000256" key="3">
    <source>
        <dbReference type="ARBA" id="ARBA00008887"/>
    </source>
</evidence>
<dbReference type="OrthoDB" id="447173at2759"/>
<evidence type="ECO:0000256" key="13">
    <source>
        <dbReference type="ARBA" id="ARBA00023069"/>
    </source>
</evidence>
<feature type="domain" description="AAA+ ATPase" evidence="18">
    <location>
        <begin position="2797"/>
        <end position="2958"/>
    </location>
</feature>
<dbReference type="FunFam" id="1.10.8.710:FF:000001">
    <property type="entry name" value="Dynein axonemal heavy chain 2"/>
    <property type="match status" value="1"/>
</dbReference>
<dbReference type="Gene3D" id="1.20.140.100">
    <property type="entry name" value="Dynein heavy chain, N-terminal domain 2"/>
    <property type="match status" value="1"/>
</dbReference>
<dbReference type="FunFam" id="3.40.50.300:FF:000996">
    <property type="entry name" value="Cytoplasmic dynein heavy chain"/>
    <property type="match status" value="1"/>
</dbReference>
<organism evidence="19 20">
    <name type="scientific">Malassezia pachydermatis</name>
    <dbReference type="NCBI Taxonomy" id="77020"/>
    <lineage>
        <taxon>Eukaryota</taxon>
        <taxon>Fungi</taxon>
        <taxon>Dikarya</taxon>
        <taxon>Basidiomycota</taxon>
        <taxon>Ustilaginomycotina</taxon>
        <taxon>Malasseziomycetes</taxon>
        <taxon>Malasseziales</taxon>
        <taxon>Malasseziaceae</taxon>
        <taxon>Malassezia</taxon>
    </lineage>
</organism>
<dbReference type="GO" id="GO:0000070">
    <property type="term" value="P:mitotic sister chromatid segregation"/>
    <property type="evidence" value="ECO:0007669"/>
    <property type="project" value="UniProtKB-ARBA"/>
</dbReference>
<dbReference type="EMBL" id="LGAV01000007">
    <property type="protein sequence ID" value="KOS13271.1"/>
    <property type="molecule type" value="Genomic_DNA"/>
</dbReference>
<dbReference type="GO" id="GO:1902850">
    <property type="term" value="P:microtubule cytoskeleton organization involved in mitosis"/>
    <property type="evidence" value="ECO:0007669"/>
    <property type="project" value="UniProtKB-ARBA"/>
</dbReference>
<keyword evidence="12" id="KW-0175">Coiled coil</keyword>
<dbReference type="InterPro" id="IPR024317">
    <property type="entry name" value="Dynein_heavy_chain_D4_dom"/>
</dbReference>
<sequence length="2963" mass="333172">MDDGDGHVPIVDIDVGELRKYLEALLPIVLGTDSASVASIWSQTRTEDYAKTFLQDNTVPVLFVDQVAEEEGAVHYTIAQKPTWSGNQSSVVALMKRQATLDAHVPLASQIRVVTLLGAWSSDVSNPDAVHLLETPYEALEHVLHNVMAPWVDAYVEGHPEDREEESKTGAPLVRRKLSELEWSLRHVQQHMEIPQVVLNVHPIIEATCERVGDDVSANDLEPASLLEDDAFINRLHADMNGWVRAVQTVTKLDRDASSGTALQEANFWAAMENALDSMDRQLHAPAITLTLDVLTRAKRFHATVSFHADTGLKDCMEKVHGYNTLLKDLPLNDVVSATTLEGLAEAQRTVLVTFTKKLRVSTYPIRRSLDFVEALGRDVRDALLKVLGSMKLMQLVYTTFAATMAIVDEMLDEWEENVKEFVYVARNITRKRGDKFIPIKITSPFMALRARLAYIGRLRRAHEELVEMVHVGRYGKAQGVEGSVQDIEHALDGLRHIDVLDTSDKGTAALSEAETHYNERVSHVETRLIEQLRQLLRDARSARERLRILAHFNRLFVRPRVRAAVQEYQTVLLQSVRTDLDALRRKFQQGYRHSDAHLVGQLRHQAEIVGAIVWVSEMERQLQLYRQRVQDALGDGWTDHVEGQRLYAESEAFLQQLDPRKLVYAWAQDMGHRASLPQGYVLQVVSTRDGDEEHKASSDKLLVQYDAHTFALADEAHALMMLGQVIPQALVSLSRDARRLFPYVLALDSALHTLHKVTSSLASVPMMASLLAQAQLDTRTHLETLMLCRWEHLLEGANGYENEYVTAVDALGKAVLQLESLADQATSVQAKLDALLTQLKTCEYTKDAFQSTLASMQSQIYALTLQGFVNLPAFVNAWQARVDDVLVSRMEEALTALCANLDDPSQWREDLPIVHIVVRSNTLQLDPPVEQAQMYWFQALGSCLDTVLQQVQLNVTSEVWTRQEQRARTLQGLMVRLPPAALQAPLQRVQRAMEEARAYADRWLALQVLWDVEPDTVAPDASMETWLSLLSEIRTTRSFIEAPARRSKGLIHLDATLAQSRVLTRFEAWYAALGTRFAAYLHTCLRDMHTTMTTWRTTLEPLSAMHTSTTQVVQLITSVAQLTHELRTWTPYVDLLAQGQSLLLQQRWPRPQDWVYAEQVKADLSTLRELHAQKHASIEAQQESLHVRMAQETRALSAQAQSLQEAWAHERPSQGAVPVAEALRVLGEYEARVSALQKQAGMLADAREVFGLEAHDESILSVVADEVTRLKQVWSALAELWGELDELRQTPWSRVQVRQVRQRLESILRSCRALPSRVRAYEAYETLHDHVQFLLTHIKVLGDLQSEAFQSRHWRSLHTNLGAPRYVASTHTLGDVWALDWHLHLTTIQAAIAEAQGEYALDVYLQQVRDAWTAYTLELVDYRHECMLLRGFDTIFQLAQEHAGGLQAMAASAYYRTFEEEAHMWEERVARIHTTFDLWTDVQRQWVYLRGVFSAGADMAHMLPVESGRFQSVSSEFLALLKKVVKSPRVLDVIQIPGIRGSLERLTELLHRIQTALGEYLERERARFPRFYFVGDEDLLDMLGHGRDVVHASKHLTKMFAGVASVVVEQGQIQAIRTTADEVVDLHTPIPVRQDVPVHVWLQALEQGMPQTLKALLPSVLERVEALDMNDKDALAAFLAMAPTQLVLLAWQIAFVRRVEACPSQPGHWTAKDLQPLHAWITAPCAHLSSLAGDVATLRRPAEQCLALLLFLTTVLHQITDASPFVWQQQLRHYWDGTEVHVRMAYASFTYGFEVLGAQERLIPTPLTNASYITLTQALKARQGGAPFGPAGTGKTETVKALGAELGRWVLVFNCDQQFDESAMARLLLGLARVGAWGCFDEFNRLDERVLSSVSQSMQAVQQALAHETEARIGSVLTRVQPSTGLFVTMNPSYAGRSHLPDNLVKLFRRVAMTQPDSTLIVEGWLRMHGFTDASSLACKMVTLFQLCMEQLSDAPHYDFGLRALKAVLVGAAHARRSNPAESEINVIVQSVQETVPPRLVAEDAPLFAELVADVFPGIAPSSSMSKDLVQALEAECEAQHLGTGAWLEKIWQLHHVLDIAPGVVLVGEAGTGKTRAWRTLLQALERVEQRAGVAHVLDPKVLSKEALYGTWDPTTREWTDGLFTYTLRRILDRASTQRHWIVFDGDLDPDWVETLNSVLDDNRQLTLPTGERLPLPSNVRLLFEVDSVAYATRATITRCGMVWFPSDAVTPAMRQSHTMACLQAASTDDDTLSTLSAAPGVIPETQRIVVEAIEAYWAPGSVWDVARASALRHAHCMVWSEARALAAWLTWMRRAIQRAVRYQVRHPDFPLNEADMRTYAQRSFLLATLWAMAGDATDEVRQEVCAAVAKLPSMPTVPGRTWFDVDVDIAPGAPWRAWSEAVPKIRVDARVLTTSDLIIPTVDTVRHESLLQMWLHEQRPVVLCGPPGAGKTMVLLEVLRRWPDVDVVTLNFSSQTTCDTLLRTLESHCVYEYTASGQRLVPRAPGRRLVLFCDEINLPTPDACGTQRVLALLRQWIEHGGFYRQLAWVTLERIQIVGACNPPTDAGRTPLPPRWLRHTPVVWVGYPSDEALVQIYSTLAQALLQSMPSLLGYVDAVARGMVTYFRATQAHFSTAQQAHYVYSPRELTRWIRGMHQLMTTDTDLDDLVRIWAHEALRVFQDRLVTPEDKAWSDEALDEAARTAFPGLDVRRVLRRPLLYSDWLSRTSKRVDREALRSYAHARLRGFAEEALETELVLHDAVLDLALRCDRVLQQPAGHLLLIGVAGSGRTTMARFCAWLRGLALYNLPTSRAYDEARFDDDLRALLRRVGIRGERVCWTLDESQMAVPARVEKLNTLLANAEVAGLFEGDEYTSLLSALRDAAQRQGLVLHADDELLSFFRAQITANLHVVLTMTPPRDDLTKRATASPALLNRCTLVYCW</sequence>
<dbReference type="GO" id="GO:0008569">
    <property type="term" value="F:minus-end-directed microtubule motor activity"/>
    <property type="evidence" value="ECO:0007669"/>
    <property type="project" value="UniProtKB-ARBA"/>
</dbReference>
<dbReference type="GO" id="GO:0030473">
    <property type="term" value="P:nuclear migration along microtubule"/>
    <property type="evidence" value="ECO:0007669"/>
    <property type="project" value="UniProtKB-ARBA"/>
</dbReference>
<accession>A0A0M8MTF7</accession>
<dbReference type="Gene3D" id="1.10.8.710">
    <property type="match status" value="1"/>
</dbReference>
<comment type="similarity">
    <text evidence="3">Belongs to the dynein heavy chain family.</text>
</comment>
<evidence type="ECO:0000256" key="5">
    <source>
        <dbReference type="ARBA" id="ARBA00022197"/>
    </source>
</evidence>
<dbReference type="CDD" id="cd00009">
    <property type="entry name" value="AAA"/>
    <property type="match status" value="2"/>
</dbReference>
<dbReference type="Pfam" id="PF08393">
    <property type="entry name" value="DHC_N2"/>
    <property type="match status" value="1"/>
</dbReference>
<dbReference type="InterPro" id="IPR003593">
    <property type="entry name" value="AAA+_ATPase"/>
</dbReference>
<dbReference type="Gene3D" id="1.20.58.1120">
    <property type="match status" value="1"/>
</dbReference>
<dbReference type="Gene3D" id="1.10.287.2620">
    <property type="match status" value="1"/>
</dbReference>
<dbReference type="GO" id="GO:0000235">
    <property type="term" value="C:astral microtubule"/>
    <property type="evidence" value="ECO:0007669"/>
    <property type="project" value="UniProtKB-ARBA"/>
</dbReference>
<dbReference type="InterPro" id="IPR041466">
    <property type="entry name" value="Dynein_AAA5_ext"/>
</dbReference>
<keyword evidence="15" id="KW-0206">Cytoskeleton</keyword>
<dbReference type="Pfam" id="PF08385">
    <property type="entry name" value="DHC_N1"/>
    <property type="match status" value="1"/>
</dbReference>
<keyword evidence="8" id="KW-0677">Repeat</keyword>
<dbReference type="Gene3D" id="3.20.180.20">
    <property type="entry name" value="Dynein heavy chain, N-terminal domain 2"/>
    <property type="match status" value="1"/>
</dbReference>
<dbReference type="InterPro" id="IPR013602">
    <property type="entry name" value="Dynein_heavy_linker"/>
</dbReference>
<evidence type="ECO:0000256" key="17">
    <source>
        <dbReference type="ARBA" id="ARBA00033439"/>
    </source>
</evidence>
<dbReference type="Pfam" id="PF12774">
    <property type="entry name" value="AAA_6"/>
    <property type="match status" value="1"/>
</dbReference>
<dbReference type="InterPro" id="IPR013594">
    <property type="entry name" value="Dynein_heavy_tail"/>
</dbReference>
<proteinExistence type="inferred from homology"/>
<evidence type="ECO:0000256" key="16">
    <source>
        <dbReference type="ARBA" id="ARBA00023273"/>
    </source>
</evidence>
<dbReference type="InterPro" id="IPR042228">
    <property type="entry name" value="Dynein_linker_3"/>
</dbReference>
<dbReference type="VEuPathDB" id="FungiDB:Malapachy_1647"/>
<evidence type="ECO:0000313" key="20">
    <source>
        <dbReference type="Proteomes" id="UP000037751"/>
    </source>
</evidence>
<evidence type="ECO:0000259" key="18">
    <source>
        <dbReference type="SMART" id="SM00382"/>
    </source>
</evidence>
<dbReference type="InterPro" id="IPR026983">
    <property type="entry name" value="DHC"/>
</dbReference>
<keyword evidence="16" id="KW-0966">Cell projection</keyword>
<dbReference type="RefSeq" id="XP_017990903.1">
    <property type="nucleotide sequence ID" value="XM_018136150.1"/>
</dbReference>
<name>A0A0M8MTF7_9BASI</name>
<dbReference type="Pfam" id="PF22597">
    <property type="entry name" value="DYN_lid"/>
    <property type="match status" value="1"/>
</dbReference>
<dbReference type="GO" id="GO:0005524">
    <property type="term" value="F:ATP binding"/>
    <property type="evidence" value="ECO:0007669"/>
    <property type="project" value="UniProtKB-KW"/>
</dbReference>
<evidence type="ECO:0000256" key="14">
    <source>
        <dbReference type="ARBA" id="ARBA00023175"/>
    </source>
</evidence>
<dbReference type="Pfam" id="PF17852">
    <property type="entry name" value="Dynein_AAA_lid"/>
    <property type="match status" value="1"/>
</dbReference>
<evidence type="ECO:0000256" key="6">
    <source>
        <dbReference type="ARBA" id="ARBA00022490"/>
    </source>
</evidence>
<comment type="subunit">
    <text evidence="4">Consists of at least two heavy chains and a number of intermediate and light chains.</text>
</comment>
<evidence type="ECO:0000256" key="15">
    <source>
        <dbReference type="ARBA" id="ARBA00023212"/>
    </source>
</evidence>
<dbReference type="GO" id="GO:0005858">
    <property type="term" value="C:axonemal dynein complex"/>
    <property type="evidence" value="ECO:0007669"/>
    <property type="project" value="TreeGrafter"/>
</dbReference>
<dbReference type="Gene3D" id="1.20.920.30">
    <property type="match status" value="1"/>
</dbReference>
<comment type="caution">
    <text evidence="19">The sequence shown here is derived from an EMBL/GenBank/DDBJ whole genome shotgun (WGS) entry which is preliminary data.</text>
</comment>
<dbReference type="InterPro" id="IPR027417">
    <property type="entry name" value="P-loop_NTPase"/>
</dbReference>
<keyword evidence="11" id="KW-0243">Dynein</keyword>
<dbReference type="Gene3D" id="1.10.472.130">
    <property type="match status" value="1"/>
</dbReference>
<dbReference type="GeneID" id="28728025"/>